<dbReference type="InterPro" id="IPR000109">
    <property type="entry name" value="POT_fam"/>
</dbReference>
<name>A0AAN6YNJ0_9PEZI</name>
<comment type="similarity">
    <text evidence="2">Belongs to the major facilitator superfamily. Proton-dependent oligopeptide transporter (POT/PTR) (TC 2.A.17) family.</text>
</comment>
<comment type="caution">
    <text evidence="9">The sequence shown here is derived from an EMBL/GenBank/DDBJ whole genome shotgun (WGS) entry which is preliminary data.</text>
</comment>
<dbReference type="Gene3D" id="1.20.1250.20">
    <property type="entry name" value="MFS general substrate transporter like domains"/>
    <property type="match status" value="1"/>
</dbReference>
<dbReference type="FunFam" id="1.20.1250.20:FF:000085">
    <property type="entry name" value="MFS peptide transporter Ptr2"/>
    <property type="match status" value="1"/>
</dbReference>
<keyword evidence="3" id="KW-0813">Transport</keyword>
<sequence>MDEKGAPPSGLDTTSDLENGNDQKLDPRIAEAQYEGKPTQQQLNTLRRVPGSIPIVAYLICVVEFCERASYYGVQPLISNFVNRPLPRDGNGWGAPPKGDQQTPGALGMGTAKANAVTQSFSMLAYALPMVFGWMADAKTGRYRIICWGVAVFGVAHALMVAAGAKDLLANGIAKVPYFISLYMLAVGAAMFKPNVSPLLLDQVTTTLPKVVKLPDNEDVIEDPESTTERVMLWFYLMINVGGFMGVATSYSEKYVGWWLAFLIPMLLYMPLPFLLWFLYSRLTIHPPGGSDLPHVFELIGICIHRGGFRRIGRKGFWDLGKPSNIAAAGLTDHFHTKWDDQFVEDVRRTFQATGIFCFFPIQYINDNGLGAAASFLSTMLETNGVPNDVIQNFNSLSIIAFAPILNYGLYPILRKYKIHYGPIARITTGLAMSSLGGAGYAILNSYAYKLSPCGKYGSSDCEIGTGVAPISIWWLAIPFAIGGISELFVNVPAYGLAYSRAPVNMRGLVSALNLLNTAVAYAIGLACSSIVTDPHLTWDFGGPAIAGGVLTVIFYFLFRHIDREEYVLAQAREQEPGVEVEGAVTKNEEMNGEAGCKVMDVV</sequence>
<evidence type="ECO:0000256" key="7">
    <source>
        <dbReference type="SAM" id="MobiDB-lite"/>
    </source>
</evidence>
<feature type="transmembrane region" description="Helical" evidence="8">
    <location>
        <begin position="258"/>
        <end position="280"/>
    </location>
</feature>
<evidence type="ECO:0000313" key="9">
    <source>
        <dbReference type="EMBL" id="KAK4221775.1"/>
    </source>
</evidence>
<reference evidence="9" key="1">
    <citation type="journal article" date="2023" name="Mol. Phylogenet. Evol.">
        <title>Genome-scale phylogeny and comparative genomics of the fungal order Sordariales.</title>
        <authorList>
            <person name="Hensen N."/>
            <person name="Bonometti L."/>
            <person name="Westerberg I."/>
            <person name="Brannstrom I.O."/>
            <person name="Guillou S."/>
            <person name="Cros-Aarteil S."/>
            <person name="Calhoun S."/>
            <person name="Haridas S."/>
            <person name="Kuo A."/>
            <person name="Mondo S."/>
            <person name="Pangilinan J."/>
            <person name="Riley R."/>
            <person name="LaButti K."/>
            <person name="Andreopoulos B."/>
            <person name="Lipzen A."/>
            <person name="Chen C."/>
            <person name="Yan M."/>
            <person name="Daum C."/>
            <person name="Ng V."/>
            <person name="Clum A."/>
            <person name="Steindorff A."/>
            <person name="Ohm R.A."/>
            <person name="Martin F."/>
            <person name="Silar P."/>
            <person name="Natvig D.O."/>
            <person name="Lalanne C."/>
            <person name="Gautier V."/>
            <person name="Ament-Velasquez S.L."/>
            <person name="Kruys A."/>
            <person name="Hutchinson M.I."/>
            <person name="Powell A.J."/>
            <person name="Barry K."/>
            <person name="Miller A.N."/>
            <person name="Grigoriev I.V."/>
            <person name="Debuchy R."/>
            <person name="Gladieux P."/>
            <person name="Hiltunen Thoren M."/>
            <person name="Johannesson H."/>
        </authorList>
    </citation>
    <scope>NUCLEOTIDE SEQUENCE</scope>
    <source>
        <strain evidence="9">CBS 990.96</strain>
    </source>
</reference>
<feature type="transmembrane region" description="Helical" evidence="8">
    <location>
        <begin position="423"/>
        <end position="443"/>
    </location>
</feature>
<accession>A0AAN6YNJ0</accession>
<proteinExistence type="inferred from homology"/>
<feature type="transmembrane region" description="Helical" evidence="8">
    <location>
        <begin position="116"/>
        <end position="136"/>
    </location>
</feature>
<evidence type="ECO:0000256" key="1">
    <source>
        <dbReference type="ARBA" id="ARBA00004141"/>
    </source>
</evidence>
<comment type="subcellular location">
    <subcellularLocation>
        <location evidence="1">Membrane</location>
        <topology evidence="1">Multi-pass membrane protein</topology>
    </subcellularLocation>
</comment>
<dbReference type="InterPro" id="IPR036259">
    <property type="entry name" value="MFS_trans_sf"/>
</dbReference>
<organism evidence="9 10">
    <name type="scientific">Podospora fimiseda</name>
    <dbReference type="NCBI Taxonomy" id="252190"/>
    <lineage>
        <taxon>Eukaryota</taxon>
        <taxon>Fungi</taxon>
        <taxon>Dikarya</taxon>
        <taxon>Ascomycota</taxon>
        <taxon>Pezizomycotina</taxon>
        <taxon>Sordariomycetes</taxon>
        <taxon>Sordariomycetidae</taxon>
        <taxon>Sordariales</taxon>
        <taxon>Podosporaceae</taxon>
        <taxon>Podospora</taxon>
    </lineage>
</organism>
<dbReference type="Proteomes" id="UP001301958">
    <property type="component" value="Unassembled WGS sequence"/>
</dbReference>
<protein>
    <submittedName>
        <fullName evidence="9">General substrate transporter</fullName>
    </submittedName>
</protein>
<dbReference type="AlphaFoldDB" id="A0AAN6YNJ0"/>
<keyword evidence="6 8" id="KW-0472">Membrane</keyword>
<feature type="transmembrane region" description="Helical" evidence="8">
    <location>
        <begin position="233"/>
        <end position="251"/>
    </location>
</feature>
<feature type="compositionally biased region" description="Polar residues" evidence="7">
    <location>
        <begin position="11"/>
        <end position="20"/>
    </location>
</feature>
<keyword evidence="5 8" id="KW-1133">Transmembrane helix</keyword>
<feature type="transmembrane region" description="Helical" evidence="8">
    <location>
        <begin position="142"/>
        <end position="164"/>
    </location>
</feature>
<evidence type="ECO:0000256" key="3">
    <source>
        <dbReference type="ARBA" id="ARBA00022448"/>
    </source>
</evidence>
<feature type="transmembrane region" description="Helical" evidence="8">
    <location>
        <begin position="509"/>
        <end position="532"/>
    </location>
</feature>
<feature type="transmembrane region" description="Helical" evidence="8">
    <location>
        <begin position="473"/>
        <end position="497"/>
    </location>
</feature>
<evidence type="ECO:0000256" key="4">
    <source>
        <dbReference type="ARBA" id="ARBA00022692"/>
    </source>
</evidence>
<evidence type="ECO:0000256" key="6">
    <source>
        <dbReference type="ARBA" id="ARBA00023136"/>
    </source>
</evidence>
<keyword evidence="10" id="KW-1185">Reference proteome</keyword>
<dbReference type="EMBL" id="MU865516">
    <property type="protein sequence ID" value="KAK4221775.1"/>
    <property type="molecule type" value="Genomic_DNA"/>
</dbReference>
<feature type="transmembrane region" description="Helical" evidence="8">
    <location>
        <begin position="176"/>
        <end position="192"/>
    </location>
</feature>
<evidence type="ECO:0000313" key="10">
    <source>
        <dbReference type="Proteomes" id="UP001301958"/>
    </source>
</evidence>
<reference evidence="9" key="2">
    <citation type="submission" date="2023-05" db="EMBL/GenBank/DDBJ databases">
        <authorList>
            <consortium name="Lawrence Berkeley National Laboratory"/>
            <person name="Steindorff A."/>
            <person name="Hensen N."/>
            <person name="Bonometti L."/>
            <person name="Westerberg I."/>
            <person name="Brannstrom I.O."/>
            <person name="Guillou S."/>
            <person name="Cros-Aarteil S."/>
            <person name="Calhoun S."/>
            <person name="Haridas S."/>
            <person name="Kuo A."/>
            <person name="Mondo S."/>
            <person name="Pangilinan J."/>
            <person name="Riley R."/>
            <person name="Labutti K."/>
            <person name="Andreopoulos B."/>
            <person name="Lipzen A."/>
            <person name="Chen C."/>
            <person name="Yanf M."/>
            <person name="Daum C."/>
            <person name="Ng V."/>
            <person name="Clum A."/>
            <person name="Ohm R."/>
            <person name="Martin F."/>
            <person name="Silar P."/>
            <person name="Natvig D."/>
            <person name="Lalanne C."/>
            <person name="Gautier V."/>
            <person name="Ament-Velasquez S.L."/>
            <person name="Kruys A."/>
            <person name="Hutchinson M.I."/>
            <person name="Powell A.J."/>
            <person name="Barry K."/>
            <person name="Miller A.N."/>
            <person name="Grigoriev I.V."/>
            <person name="Debuchy R."/>
            <person name="Gladieux P."/>
            <person name="Thoren M.H."/>
            <person name="Johannesson H."/>
        </authorList>
    </citation>
    <scope>NUCLEOTIDE SEQUENCE</scope>
    <source>
        <strain evidence="9">CBS 990.96</strain>
    </source>
</reference>
<evidence type="ECO:0000256" key="5">
    <source>
        <dbReference type="ARBA" id="ARBA00022989"/>
    </source>
</evidence>
<evidence type="ECO:0000256" key="8">
    <source>
        <dbReference type="SAM" id="Phobius"/>
    </source>
</evidence>
<keyword evidence="4 8" id="KW-0812">Transmembrane</keyword>
<evidence type="ECO:0000256" key="2">
    <source>
        <dbReference type="ARBA" id="ARBA00005982"/>
    </source>
</evidence>
<dbReference type="PANTHER" id="PTHR11654">
    <property type="entry name" value="OLIGOPEPTIDE TRANSPORTER-RELATED"/>
    <property type="match status" value="1"/>
</dbReference>
<dbReference type="GO" id="GO:0005886">
    <property type="term" value="C:plasma membrane"/>
    <property type="evidence" value="ECO:0007669"/>
    <property type="project" value="UniProtKB-ARBA"/>
</dbReference>
<gene>
    <name evidence="9" type="ORF">QBC38DRAFT_461107</name>
</gene>
<dbReference type="SUPFAM" id="SSF103473">
    <property type="entry name" value="MFS general substrate transporter"/>
    <property type="match status" value="1"/>
</dbReference>
<feature type="region of interest" description="Disordered" evidence="7">
    <location>
        <begin position="1"/>
        <end position="24"/>
    </location>
</feature>
<feature type="transmembrane region" description="Helical" evidence="8">
    <location>
        <begin position="390"/>
        <end position="411"/>
    </location>
</feature>
<feature type="transmembrane region" description="Helical" evidence="8">
    <location>
        <begin position="538"/>
        <end position="559"/>
    </location>
</feature>
<dbReference type="GO" id="GO:0071916">
    <property type="term" value="F:dipeptide transmembrane transporter activity"/>
    <property type="evidence" value="ECO:0007669"/>
    <property type="project" value="UniProtKB-ARBA"/>
</dbReference>
<dbReference type="Pfam" id="PF00854">
    <property type="entry name" value="PTR2"/>
    <property type="match status" value="1"/>
</dbReference>